<sequence length="139" mass="16064">MEDTVEELSLRMSEEELERLRDRYRELIGFVPPRILARTDLLARLDPETLRLQEELRARLMYPRCFDVKTAQLMLFGMLLMDLSDAARLHAIAARRAGASYEELNAVVGLAYLFRGLPAANRGAEVIQEIRRMEEEGRL</sequence>
<dbReference type="SUPFAM" id="SSF69118">
    <property type="entry name" value="AhpD-like"/>
    <property type="match status" value="1"/>
</dbReference>
<dbReference type="AlphaFoldDB" id="H9ZV95"/>
<accession>H9ZV95</accession>
<name>H9ZV95_THETH</name>
<dbReference type="GO" id="GO:0051920">
    <property type="term" value="F:peroxiredoxin activity"/>
    <property type="evidence" value="ECO:0007669"/>
    <property type="project" value="InterPro"/>
</dbReference>
<evidence type="ECO:0000259" key="1">
    <source>
        <dbReference type="Pfam" id="PF02627"/>
    </source>
</evidence>
<dbReference type="EMBL" id="CP003254">
    <property type="protein sequence ID" value="AFH40255.1"/>
    <property type="molecule type" value="Genomic_DNA"/>
</dbReference>
<dbReference type="InterPro" id="IPR029032">
    <property type="entry name" value="AhpD-like"/>
</dbReference>
<organism evidence="2 3">
    <name type="scientific">Thermus thermophilus JL-18</name>
    <dbReference type="NCBI Taxonomy" id="798128"/>
    <lineage>
        <taxon>Bacteria</taxon>
        <taxon>Thermotogati</taxon>
        <taxon>Deinococcota</taxon>
        <taxon>Deinococci</taxon>
        <taxon>Thermales</taxon>
        <taxon>Thermaceae</taxon>
        <taxon>Thermus</taxon>
    </lineage>
</organism>
<protein>
    <submittedName>
        <fullName evidence="2">Uncharacterized protein, gamma-carboxymuconolactone decarboxylase subunit like protein</fullName>
    </submittedName>
</protein>
<reference evidence="2 3" key="1">
    <citation type="journal article" date="2013" name="Genome Announc.">
        <title>Whole Genome Sequencing of Thermus oshimai JL-2 and Thermus thermophilus JL-18, Incomplete Denitrifiers from the United States Great Basin.</title>
        <authorList>
            <person name="Murugapiran S.K."/>
            <person name="Huntemann M."/>
            <person name="Wei C.L."/>
            <person name="Han J."/>
            <person name="Detter J.C."/>
            <person name="Han C.S."/>
            <person name="Erkkila T.H."/>
            <person name="Teshima H."/>
            <person name="Chen A."/>
            <person name="Kyrpides N."/>
            <person name="Mavrommatis K."/>
            <person name="Markowitz V."/>
            <person name="Szeto E."/>
            <person name="Ivanova N."/>
            <person name="Pagani I."/>
            <person name="Lam J."/>
            <person name="McDonald A.I."/>
            <person name="Dodsworth J.A."/>
            <person name="Pati A."/>
            <person name="Goodwin L."/>
            <person name="Peters L."/>
            <person name="Pitluck S."/>
            <person name="Woyke T."/>
            <person name="Hedlund B.P."/>
        </authorList>
    </citation>
    <scope>NUCLEOTIDE SEQUENCE [LARGE SCALE GENOMIC DNA]</scope>
    <source>
        <strain evidence="2 3">JL-18</strain>
        <plasmid evidence="2 3">pTTJL1802</plasmid>
    </source>
</reference>
<geneLocation type="plasmid" evidence="2 3">
    <name>pTTJL1802</name>
</geneLocation>
<dbReference type="Proteomes" id="UP000007388">
    <property type="component" value="Plasmid pTTJL1802"/>
</dbReference>
<dbReference type="InterPro" id="IPR003779">
    <property type="entry name" value="CMD-like"/>
</dbReference>
<proteinExistence type="predicted"/>
<dbReference type="HOGENOM" id="CLU_1844181_0_0_0"/>
<dbReference type="PATRIC" id="fig|798128.4.peg.2368"/>
<dbReference type="KEGG" id="ttl:TtJL18_2430"/>
<gene>
    <name evidence="2" type="ORF">TtJL18_2430</name>
</gene>
<evidence type="ECO:0000313" key="2">
    <source>
        <dbReference type="EMBL" id="AFH40255.1"/>
    </source>
</evidence>
<keyword evidence="2" id="KW-0614">Plasmid</keyword>
<feature type="domain" description="Carboxymuconolactone decarboxylase-like" evidence="1">
    <location>
        <begin position="47"/>
        <end position="128"/>
    </location>
</feature>
<dbReference type="Pfam" id="PF02627">
    <property type="entry name" value="CMD"/>
    <property type="match status" value="1"/>
</dbReference>
<dbReference type="Gene3D" id="1.20.1290.10">
    <property type="entry name" value="AhpD-like"/>
    <property type="match status" value="1"/>
</dbReference>
<evidence type="ECO:0000313" key="3">
    <source>
        <dbReference type="Proteomes" id="UP000007388"/>
    </source>
</evidence>